<dbReference type="Gene3D" id="3.40.50.720">
    <property type="entry name" value="NAD(P)-binding Rossmann-like Domain"/>
    <property type="match status" value="1"/>
</dbReference>
<organism evidence="1 2">
    <name type="scientific">Novosphingobium organovorum</name>
    <dbReference type="NCBI Taxonomy" id="2930092"/>
    <lineage>
        <taxon>Bacteria</taxon>
        <taxon>Pseudomonadati</taxon>
        <taxon>Pseudomonadota</taxon>
        <taxon>Alphaproteobacteria</taxon>
        <taxon>Sphingomonadales</taxon>
        <taxon>Sphingomonadaceae</taxon>
        <taxon>Novosphingobium</taxon>
    </lineage>
</organism>
<comment type="caution">
    <text evidence="1">The sequence shown here is derived from an EMBL/GenBank/DDBJ whole genome shotgun (WGS) entry which is preliminary data.</text>
</comment>
<protein>
    <recommendedName>
        <fullName evidence="3">Homoserine dehydrogenase</fullName>
    </recommendedName>
</protein>
<reference evidence="1" key="1">
    <citation type="submission" date="2022-03" db="EMBL/GenBank/DDBJ databases">
        <title>Identification of a novel bacterium isolated from mangrove sediments.</title>
        <authorList>
            <person name="Pan X."/>
        </authorList>
    </citation>
    <scope>NUCLEOTIDE SEQUENCE</scope>
    <source>
        <strain evidence="1">B1949</strain>
    </source>
</reference>
<evidence type="ECO:0000313" key="2">
    <source>
        <dbReference type="Proteomes" id="UP001162881"/>
    </source>
</evidence>
<dbReference type="SUPFAM" id="SSF51735">
    <property type="entry name" value="NAD(P)-binding Rossmann-fold domains"/>
    <property type="match status" value="1"/>
</dbReference>
<dbReference type="Proteomes" id="UP001162881">
    <property type="component" value="Unassembled WGS sequence"/>
</dbReference>
<feature type="non-terminal residue" evidence="1">
    <location>
        <position position="139"/>
    </location>
</feature>
<keyword evidence="2" id="KW-1185">Reference proteome</keyword>
<evidence type="ECO:0000313" key="1">
    <source>
        <dbReference type="EMBL" id="MCJ2184764.1"/>
    </source>
</evidence>
<gene>
    <name evidence="1" type="ORF">MTR62_19020</name>
</gene>
<evidence type="ECO:0008006" key="3">
    <source>
        <dbReference type="Google" id="ProtNLM"/>
    </source>
</evidence>
<accession>A0ABT0BI89</accession>
<sequence length="139" mass="13947">MPSSTGAPLRRVTVAIAGYGGIGRQIARLLDARSARYAALYQAEVRLVAVCGSRGGLFAPGGIGDREAPLEAGRTGADFLGEVAPDVLFETGPTDFATGGPALGYLTAQLGAGRAAVAVSKGALVHSGPALRQLAADRG</sequence>
<dbReference type="EMBL" id="JALHLF010000144">
    <property type="protein sequence ID" value="MCJ2184764.1"/>
    <property type="molecule type" value="Genomic_DNA"/>
</dbReference>
<proteinExistence type="predicted"/>
<name>A0ABT0BI89_9SPHN</name>
<dbReference type="InterPro" id="IPR036291">
    <property type="entry name" value="NAD(P)-bd_dom_sf"/>
</dbReference>